<comment type="caution">
    <text evidence="1">The sequence shown here is derived from an EMBL/GenBank/DDBJ whole genome shotgun (WGS) entry which is preliminary data.</text>
</comment>
<proteinExistence type="predicted"/>
<gene>
    <name evidence="1" type="ORF">TSA1_05015</name>
</gene>
<name>A0A2M6U6H0_9BRAD</name>
<dbReference type="Proteomes" id="UP000228930">
    <property type="component" value="Unassembled WGS sequence"/>
</dbReference>
<evidence type="ECO:0000313" key="1">
    <source>
        <dbReference type="EMBL" id="PIT00193.1"/>
    </source>
</evidence>
<dbReference type="AlphaFoldDB" id="A0A2M6U6H0"/>
<keyword evidence="2" id="KW-1185">Reference proteome</keyword>
<sequence>MCLERRWSDLLKKIYGGAIRRFRHGRDDARSFSFAYAIKIGIVIEAEPSPCLRFVSTVQKVAIISGPIDPGSVSTYPNAELGDVQLLMFFHRSLERIVDWASFEAAIPRFGILPSSELSYRSSAKTRIDNNKSIIAQAKR</sequence>
<protein>
    <submittedName>
        <fullName evidence="1">Uncharacterized protein</fullName>
    </submittedName>
</protein>
<organism evidence="1 2">
    <name type="scientific">Bradyrhizobium nitroreducens</name>
    <dbReference type="NCBI Taxonomy" id="709803"/>
    <lineage>
        <taxon>Bacteria</taxon>
        <taxon>Pseudomonadati</taxon>
        <taxon>Pseudomonadota</taxon>
        <taxon>Alphaproteobacteria</taxon>
        <taxon>Hyphomicrobiales</taxon>
        <taxon>Nitrobacteraceae</taxon>
        <taxon>Bradyrhizobium</taxon>
    </lineage>
</organism>
<reference evidence="1 2" key="1">
    <citation type="submission" date="2015-06" db="EMBL/GenBank/DDBJ databases">
        <title>Comparative genome analysis of nirS-carrying Bradyrhizobium sp. strains.</title>
        <authorList>
            <person name="Ishii S."/>
            <person name="Jang J."/>
            <person name="Nishizawa T."/>
            <person name="Senoo K."/>
        </authorList>
    </citation>
    <scope>NUCLEOTIDE SEQUENCE [LARGE SCALE GENOMIC DNA]</scope>
    <source>
        <strain evidence="1 2">TSA1</strain>
    </source>
</reference>
<dbReference type="EMBL" id="LFJC01000003">
    <property type="protein sequence ID" value="PIT00193.1"/>
    <property type="molecule type" value="Genomic_DNA"/>
</dbReference>
<accession>A0A2M6U6H0</accession>
<evidence type="ECO:0000313" key="2">
    <source>
        <dbReference type="Proteomes" id="UP000228930"/>
    </source>
</evidence>